<dbReference type="Pfam" id="PF02698">
    <property type="entry name" value="DUF218"/>
    <property type="match status" value="1"/>
</dbReference>
<dbReference type="GO" id="GO:0043164">
    <property type="term" value="P:Gram-negative-bacterium-type cell wall biogenesis"/>
    <property type="evidence" value="ECO:0007669"/>
    <property type="project" value="TreeGrafter"/>
</dbReference>
<dbReference type="GO" id="GO:0005886">
    <property type="term" value="C:plasma membrane"/>
    <property type="evidence" value="ECO:0007669"/>
    <property type="project" value="TreeGrafter"/>
</dbReference>
<proteinExistence type="predicted"/>
<protein>
    <submittedName>
        <fullName evidence="2">Integral membrane protein</fullName>
    </submittedName>
</protein>
<evidence type="ECO:0000313" key="3">
    <source>
        <dbReference type="Proteomes" id="UP000254707"/>
    </source>
</evidence>
<dbReference type="PANTHER" id="PTHR30336">
    <property type="entry name" value="INNER MEMBRANE PROTEIN, PROBABLE PERMEASE"/>
    <property type="match status" value="1"/>
</dbReference>
<dbReference type="Proteomes" id="UP000254707">
    <property type="component" value="Unassembled WGS sequence"/>
</dbReference>
<accession>A0A380HMN2</accession>
<dbReference type="InterPro" id="IPR014729">
    <property type="entry name" value="Rossmann-like_a/b/a_fold"/>
</dbReference>
<sequence length="323" mass="36965">MLTLALCIMILFTYLCMFFNFKYSAHLSIYISQVILGYVVIIIHIGEHTLPIDILVVMSLGALLLHIKHKHLMQNRMSALFLKRLYYVAFKLVVFTLACFYISLIPIGINVIFLWISAISFSALFTFICYMMCSSNFLNLNIKPDFNVILVLGAGIFTENVTPMLASRLDRALTLYIQQPNAKFIVSGGQGPDEPISEALAMKRYLIHHGVESNRIMLEDQSTSTSENIQFSKSLIESHFECVPKIVCVTSQFHIMRALRFGQKFNLKLTGVGSHTPYHFFEIALIRDFLALMYQYKLLLTVYFAALFFICIIAYWFIPSIPL</sequence>
<evidence type="ECO:0000313" key="2">
    <source>
        <dbReference type="EMBL" id="SUM82210.1"/>
    </source>
</evidence>
<reference evidence="2 3" key="1">
    <citation type="submission" date="2018-06" db="EMBL/GenBank/DDBJ databases">
        <authorList>
            <consortium name="Pathogen Informatics"/>
            <person name="Doyle S."/>
        </authorList>
    </citation>
    <scope>NUCLEOTIDE SEQUENCE [LARGE SCALE GENOMIC DNA]</scope>
    <source>
        <strain evidence="2 3">NCTC7688</strain>
    </source>
</reference>
<feature type="domain" description="DUF218" evidence="1">
    <location>
        <begin position="148"/>
        <end position="269"/>
    </location>
</feature>
<organism evidence="2 3">
    <name type="scientific">Staphylococcus saprophyticus</name>
    <dbReference type="NCBI Taxonomy" id="29385"/>
    <lineage>
        <taxon>Bacteria</taxon>
        <taxon>Bacillati</taxon>
        <taxon>Bacillota</taxon>
        <taxon>Bacilli</taxon>
        <taxon>Bacillales</taxon>
        <taxon>Staphylococcaceae</taxon>
        <taxon>Staphylococcus</taxon>
    </lineage>
</organism>
<dbReference type="CDD" id="cd06259">
    <property type="entry name" value="YdcF-like"/>
    <property type="match status" value="1"/>
</dbReference>
<name>A0A380HMN2_STASA</name>
<dbReference type="Gene3D" id="3.40.50.620">
    <property type="entry name" value="HUPs"/>
    <property type="match status" value="1"/>
</dbReference>
<gene>
    <name evidence="2" type="ORF">NCTC7688_00706</name>
</gene>
<dbReference type="EMBL" id="UHED01000001">
    <property type="protein sequence ID" value="SUM82210.1"/>
    <property type="molecule type" value="Genomic_DNA"/>
</dbReference>
<dbReference type="AlphaFoldDB" id="A0A380HMN2"/>
<dbReference type="PANTHER" id="PTHR30336:SF18">
    <property type="entry name" value="MEMBRANE PROTEIN"/>
    <property type="match status" value="1"/>
</dbReference>
<dbReference type="InterPro" id="IPR051599">
    <property type="entry name" value="Cell_Envelope_Assoc"/>
</dbReference>
<dbReference type="GO" id="GO:0000270">
    <property type="term" value="P:peptidoglycan metabolic process"/>
    <property type="evidence" value="ECO:0007669"/>
    <property type="project" value="TreeGrafter"/>
</dbReference>
<dbReference type="InterPro" id="IPR003848">
    <property type="entry name" value="DUF218"/>
</dbReference>
<evidence type="ECO:0000259" key="1">
    <source>
        <dbReference type="Pfam" id="PF02698"/>
    </source>
</evidence>